<feature type="transmembrane region" description="Helical" evidence="2">
    <location>
        <begin position="229"/>
        <end position="251"/>
    </location>
</feature>
<sequence>MLQCPSQTDIYSNDPSRQSPQPNSFTRGLSLFSTISQLLSLRTSYNSPIVLARAVPTIAALTNPNATPPIRIDVYTTASASEATEPGFFGGGITLRPMISQMLSLRTRFDSPLTLFRGFGIFASLAIIELTIAVLTMAFLPIPLAIVLQIILPLPLIQLYALWTHTVLTVPSSRWFWQCIQPFLPTWRATAPALAISLTCRTIFRVALVQSFGVNEHLARREDAPPRKWMLVCVILAALAGVPAHLVLIRIQACLLPLDETPAIPIDASIIMVGKGGESEALGMKEALTTFGARSWARLVLLYLQLFAVVVVGGAPILLLFFVFNILFVLFR</sequence>
<keyword evidence="2" id="KW-0472">Membrane</keyword>
<keyword evidence="2" id="KW-1133">Transmembrane helix</keyword>
<evidence type="ECO:0000313" key="4">
    <source>
        <dbReference type="Proteomes" id="UP000799302"/>
    </source>
</evidence>
<dbReference type="OrthoDB" id="2896006at2759"/>
<feature type="transmembrane region" description="Helical" evidence="2">
    <location>
        <begin position="115"/>
        <end position="140"/>
    </location>
</feature>
<evidence type="ECO:0000313" key="3">
    <source>
        <dbReference type="EMBL" id="KAF2667722.1"/>
    </source>
</evidence>
<protein>
    <submittedName>
        <fullName evidence="3">Uncharacterized protein</fullName>
    </submittedName>
</protein>
<dbReference type="EMBL" id="MU004237">
    <property type="protein sequence ID" value="KAF2667722.1"/>
    <property type="molecule type" value="Genomic_DNA"/>
</dbReference>
<reference evidence="3" key="1">
    <citation type="journal article" date="2020" name="Stud. Mycol.">
        <title>101 Dothideomycetes genomes: a test case for predicting lifestyles and emergence of pathogens.</title>
        <authorList>
            <person name="Haridas S."/>
            <person name="Albert R."/>
            <person name="Binder M."/>
            <person name="Bloem J."/>
            <person name="Labutti K."/>
            <person name="Salamov A."/>
            <person name="Andreopoulos B."/>
            <person name="Baker S."/>
            <person name="Barry K."/>
            <person name="Bills G."/>
            <person name="Bluhm B."/>
            <person name="Cannon C."/>
            <person name="Castanera R."/>
            <person name="Culley D."/>
            <person name="Daum C."/>
            <person name="Ezra D."/>
            <person name="Gonzalez J."/>
            <person name="Henrissat B."/>
            <person name="Kuo A."/>
            <person name="Liang C."/>
            <person name="Lipzen A."/>
            <person name="Lutzoni F."/>
            <person name="Magnuson J."/>
            <person name="Mondo S."/>
            <person name="Nolan M."/>
            <person name="Ohm R."/>
            <person name="Pangilinan J."/>
            <person name="Park H.-J."/>
            <person name="Ramirez L."/>
            <person name="Alfaro M."/>
            <person name="Sun H."/>
            <person name="Tritt A."/>
            <person name="Yoshinaga Y."/>
            <person name="Zwiers L.-H."/>
            <person name="Turgeon B."/>
            <person name="Goodwin S."/>
            <person name="Spatafora J."/>
            <person name="Crous P."/>
            <person name="Grigoriev I."/>
        </authorList>
    </citation>
    <scope>NUCLEOTIDE SEQUENCE</scope>
    <source>
        <strain evidence="3">CBS 115976</strain>
    </source>
</reference>
<accession>A0A6A6U6D4</accession>
<keyword evidence="4" id="KW-1185">Reference proteome</keyword>
<dbReference type="Proteomes" id="UP000799302">
    <property type="component" value="Unassembled WGS sequence"/>
</dbReference>
<keyword evidence="2" id="KW-0812">Transmembrane</keyword>
<feature type="region of interest" description="Disordered" evidence="1">
    <location>
        <begin position="1"/>
        <end position="24"/>
    </location>
</feature>
<feature type="transmembrane region" description="Helical" evidence="2">
    <location>
        <begin position="146"/>
        <end position="168"/>
    </location>
</feature>
<feature type="transmembrane region" description="Helical" evidence="2">
    <location>
        <begin position="302"/>
        <end position="331"/>
    </location>
</feature>
<evidence type="ECO:0000256" key="1">
    <source>
        <dbReference type="SAM" id="MobiDB-lite"/>
    </source>
</evidence>
<dbReference type="AlphaFoldDB" id="A0A6A6U6D4"/>
<proteinExistence type="predicted"/>
<organism evidence="3 4">
    <name type="scientific">Microthyrium microscopicum</name>
    <dbReference type="NCBI Taxonomy" id="703497"/>
    <lineage>
        <taxon>Eukaryota</taxon>
        <taxon>Fungi</taxon>
        <taxon>Dikarya</taxon>
        <taxon>Ascomycota</taxon>
        <taxon>Pezizomycotina</taxon>
        <taxon>Dothideomycetes</taxon>
        <taxon>Dothideomycetes incertae sedis</taxon>
        <taxon>Microthyriales</taxon>
        <taxon>Microthyriaceae</taxon>
        <taxon>Microthyrium</taxon>
    </lineage>
</organism>
<name>A0A6A6U6D4_9PEZI</name>
<evidence type="ECO:0000256" key="2">
    <source>
        <dbReference type="SAM" id="Phobius"/>
    </source>
</evidence>
<gene>
    <name evidence="3" type="ORF">BT63DRAFT_480649</name>
</gene>